<name>A0AAN9F6R6_CROPI</name>
<evidence type="ECO:0000313" key="2">
    <source>
        <dbReference type="EMBL" id="KAK7269931.1"/>
    </source>
</evidence>
<organism evidence="2 3">
    <name type="scientific">Crotalaria pallida</name>
    <name type="common">Smooth rattlebox</name>
    <name type="synonym">Crotalaria striata</name>
    <dbReference type="NCBI Taxonomy" id="3830"/>
    <lineage>
        <taxon>Eukaryota</taxon>
        <taxon>Viridiplantae</taxon>
        <taxon>Streptophyta</taxon>
        <taxon>Embryophyta</taxon>
        <taxon>Tracheophyta</taxon>
        <taxon>Spermatophyta</taxon>
        <taxon>Magnoliopsida</taxon>
        <taxon>eudicotyledons</taxon>
        <taxon>Gunneridae</taxon>
        <taxon>Pentapetalae</taxon>
        <taxon>rosids</taxon>
        <taxon>fabids</taxon>
        <taxon>Fabales</taxon>
        <taxon>Fabaceae</taxon>
        <taxon>Papilionoideae</taxon>
        <taxon>50 kb inversion clade</taxon>
        <taxon>genistoids sensu lato</taxon>
        <taxon>core genistoids</taxon>
        <taxon>Crotalarieae</taxon>
        <taxon>Crotalaria</taxon>
    </lineage>
</organism>
<reference evidence="2 3" key="1">
    <citation type="submission" date="2024-01" db="EMBL/GenBank/DDBJ databases">
        <title>The genomes of 5 underutilized Papilionoideae crops provide insights into root nodulation and disease resistanc.</title>
        <authorList>
            <person name="Yuan L."/>
        </authorList>
    </citation>
    <scope>NUCLEOTIDE SEQUENCE [LARGE SCALE GENOMIC DNA]</scope>
    <source>
        <strain evidence="2">ZHUSHIDOU_FW_LH</strain>
        <tissue evidence="2">Leaf</tissue>
    </source>
</reference>
<dbReference type="AlphaFoldDB" id="A0AAN9F6R6"/>
<comment type="caution">
    <text evidence="2">The sequence shown here is derived from an EMBL/GenBank/DDBJ whole genome shotgun (WGS) entry which is preliminary data.</text>
</comment>
<dbReference type="Proteomes" id="UP001372338">
    <property type="component" value="Unassembled WGS sequence"/>
</dbReference>
<gene>
    <name evidence="2" type="ORF">RIF29_22744</name>
</gene>
<dbReference type="EMBL" id="JAYWIO010000004">
    <property type="protein sequence ID" value="KAK7269931.1"/>
    <property type="molecule type" value="Genomic_DNA"/>
</dbReference>
<keyword evidence="3" id="KW-1185">Reference proteome</keyword>
<proteinExistence type="predicted"/>
<feature type="region of interest" description="Disordered" evidence="1">
    <location>
        <begin position="67"/>
        <end position="86"/>
    </location>
</feature>
<accession>A0AAN9F6R6</accession>
<evidence type="ECO:0000313" key="3">
    <source>
        <dbReference type="Proteomes" id="UP001372338"/>
    </source>
</evidence>
<evidence type="ECO:0000256" key="1">
    <source>
        <dbReference type="SAM" id="MobiDB-lite"/>
    </source>
</evidence>
<sequence length="86" mass="9571">MKTIRRSTLVLFVLILIHVIMCSIVLVNSERESNLIHRFGPRKLLAHVSSLSASVDKLKVAHEVSQRSVGASLKKAPRSFSNPTHN</sequence>
<protein>
    <submittedName>
        <fullName evidence="2">Uncharacterized protein</fullName>
    </submittedName>
</protein>